<keyword evidence="3" id="KW-1185">Reference proteome</keyword>
<evidence type="ECO:0000313" key="3">
    <source>
        <dbReference type="Proteomes" id="UP000502502"/>
    </source>
</evidence>
<dbReference type="InterPro" id="IPR050194">
    <property type="entry name" value="Glycosyltransferase_grp1"/>
</dbReference>
<dbReference type="AlphaFoldDB" id="A0A6G7ZLT5"/>
<organism evidence="2 3">
    <name type="scientific">Sphingomonas sinipercae</name>
    <dbReference type="NCBI Taxonomy" id="2714944"/>
    <lineage>
        <taxon>Bacteria</taxon>
        <taxon>Pseudomonadati</taxon>
        <taxon>Pseudomonadota</taxon>
        <taxon>Alphaproteobacteria</taxon>
        <taxon>Sphingomonadales</taxon>
        <taxon>Sphingomonadaceae</taxon>
        <taxon>Sphingomonas</taxon>
    </lineage>
</organism>
<proteinExistence type="predicted"/>
<reference evidence="2 3" key="1">
    <citation type="submission" date="2020-03" db="EMBL/GenBank/DDBJ databases">
        <title>Sphingomonas sp. nov., isolated from fish.</title>
        <authorList>
            <person name="Hyun D.-W."/>
            <person name="Bae J.-W."/>
        </authorList>
    </citation>
    <scope>NUCLEOTIDE SEQUENCE [LARGE SCALE GENOMIC DNA]</scope>
    <source>
        <strain evidence="2 3">HDW15C</strain>
    </source>
</reference>
<dbReference type="PANTHER" id="PTHR45947:SF3">
    <property type="entry name" value="SULFOQUINOVOSYL TRANSFERASE SQD2"/>
    <property type="match status" value="1"/>
</dbReference>
<dbReference type="PANTHER" id="PTHR45947">
    <property type="entry name" value="SULFOQUINOVOSYL TRANSFERASE SQD2"/>
    <property type="match status" value="1"/>
</dbReference>
<keyword evidence="2" id="KW-0808">Transferase</keyword>
<dbReference type="GO" id="GO:0016757">
    <property type="term" value="F:glycosyltransferase activity"/>
    <property type="evidence" value="ECO:0007669"/>
    <property type="project" value="TreeGrafter"/>
</dbReference>
<protein>
    <submittedName>
        <fullName evidence="2">Glycosyltransferase family 1 protein</fullName>
    </submittedName>
</protein>
<dbReference type="EMBL" id="CP049871">
    <property type="protein sequence ID" value="QIL01957.1"/>
    <property type="molecule type" value="Genomic_DNA"/>
</dbReference>
<dbReference type="InterPro" id="IPR028098">
    <property type="entry name" value="Glyco_trans_4-like_N"/>
</dbReference>
<accession>A0A6G7ZLT5</accession>
<dbReference type="KEGG" id="ssin:G7078_03565"/>
<dbReference type="Proteomes" id="UP000502502">
    <property type="component" value="Chromosome"/>
</dbReference>
<feature type="domain" description="Glycosyltransferase subfamily 4-like N-terminal" evidence="1">
    <location>
        <begin position="20"/>
        <end position="185"/>
    </location>
</feature>
<dbReference type="CDD" id="cd03814">
    <property type="entry name" value="GT4-like"/>
    <property type="match status" value="1"/>
</dbReference>
<dbReference type="RefSeq" id="WP_166093069.1">
    <property type="nucleotide sequence ID" value="NZ_CP049871.1"/>
</dbReference>
<evidence type="ECO:0000313" key="2">
    <source>
        <dbReference type="EMBL" id="QIL01957.1"/>
    </source>
</evidence>
<dbReference type="SUPFAM" id="SSF53756">
    <property type="entry name" value="UDP-Glycosyltransferase/glycogen phosphorylase"/>
    <property type="match status" value="1"/>
</dbReference>
<gene>
    <name evidence="2" type="ORF">G7078_03565</name>
</gene>
<dbReference type="Gene3D" id="3.40.50.2000">
    <property type="entry name" value="Glycogen Phosphorylase B"/>
    <property type="match status" value="2"/>
</dbReference>
<name>A0A6G7ZLT5_9SPHN</name>
<dbReference type="Pfam" id="PF13692">
    <property type="entry name" value="Glyco_trans_1_4"/>
    <property type="match status" value="1"/>
</dbReference>
<dbReference type="Pfam" id="PF13439">
    <property type="entry name" value="Glyco_transf_4"/>
    <property type="match status" value="1"/>
</dbReference>
<sequence>MQPSDLRIALFTGNYNYVRDGANQALNRLVDYLLRQGANVRIYAPVVENPAFPPTGDLVAVPSVPIPGRPEYRATLGLPRSVRRDLAEFAPNVIHIASPDLSSHRAVTWARARNIPALASVHTRFETYLSYYHLEMFEPTVRSLLRRLYLRCDALLVPAESTAAVLRAHRMNRTIHIWTRGVDREQFNPHRRDMAWRRGLGIKDDELVVMFLGRIVLEKALDVFAAAINELEARGVPHRALVIGEGPARPWFEQHMPTGIFVGQLVGDDLARAVASSDVFLNPSVTETFGNVTLEAMACGLPVLAAEATGATNLVEDGRTGILVEPGDGEAFADALERYAREPELRQRHGAAGLDYARTMDWDTINAVAAAAYIRAIERRERLGRINRA</sequence>
<evidence type="ECO:0000259" key="1">
    <source>
        <dbReference type="Pfam" id="PF13439"/>
    </source>
</evidence>